<keyword evidence="3" id="KW-0540">Nuclease</keyword>
<dbReference type="STRING" id="408657.SAMN04487995_3150"/>
<dbReference type="EMBL" id="FNXY01000004">
    <property type="protein sequence ID" value="SEJ03656.1"/>
    <property type="molecule type" value="Genomic_DNA"/>
</dbReference>
<dbReference type="Pfam" id="PF20469">
    <property type="entry name" value="OLD-like_TOPRIM"/>
    <property type="match status" value="1"/>
</dbReference>
<dbReference type="AlphaFoldDB" id="A0A1H6VJ04"/>
<reference evidence="3 4" key="1">
    <citation type="submission" date="2016-10" db="EMBL/GenBank/DDBJ databases">
        <authorList>
            <person name="de Groot N.N."/>
        </authorList>
    </citation>
    <scope>NUCLEOTIDE SEQUENCE [LARGE SCALE GENOMIC DNA]</scope>
    <source>
        <strain evidence="3 4">DSM 19938</strain>
    </source>
</reference>
<evidence type="ECO:0000259" key="1">
    <source>
        <dbReference type="Pfam" id="PF13175"/>
    </source>
</evidence>
<dbReference type="PANTHER" id="PTHR43581:SF2">
    <property type="entry name" value="EXCINUCLEASE ATPASE SUBUNIT"/>
    <property type="match status" value="1"/>
</dbReference>
<organism evidence="3 4">
    <name type="scientific">Dyadobacter koreensis</name>
    <dbReference type="NCBI Taxonomy" id="408657"/>
    <lineage>
        <taxon>Bacteria</taxon>
        <taxon>Pseudomonadati</taxon>
        <taxon>Bacteroidota</taxon>
        <taxon>Cytophagia</taxon>
        <taxon>Cytophagales</taxon>
        <taxon>Spirosomataceae</taxon>
        <taxon>Dyadobacter</taxon>
    </lineage>
</organism>
<dbReference type="SUPFAM" id="SSF52540">
    <property type="entry name" value="P-loop containing nucleoside triphosphate hydrolases"/>
    <property type="match status" value="1"/>
</dbReference>
<feature type="domain" description="OLD protein-like TOPRIM" evidence="2">
    <location>
        <begin position="408"/>
        <end position="471"/>
    </location>
</feature>
<gene>
    <name evidence="3" type="ORF">SAMN04487995_3150</name>
</gene>
<accession>A0A1H6VJ04</accession>
<keyword evidence="3" id="KW-0378">Hydrolase</keyword>
<keyword evidence="4" id="KW-1185">Reference proteome</keyword>
<sequence>MKLTKLKIQGFRSFGQQVNLNINPELSAFIGLNSSGKTSVMDALRKMFSSNFGEREFHLKDFHHAKDEKSEDINRRYLSIETRFDFSTNPDAVPHFFLGMVVGAQGEYPYLRLRLEATWKKSAIEPDGELDSKLVIINVPEGADVKDENKVPFPSHLRSLIQILYVPAIRRPAEQLKYASGSLLYRVLRKIKWTDDFTLNFNQQVENINNDFKDLAEFKTVQNSINQFWQQFHKEDRYRQTSIGFGGSDFESILKKLEISFSPTEAHKNYKIDELGDGYRSLFYLTLVCSLLDIEEKFGKKEDNEDIGLNRPLITLLAIEEPENHIAPQLLGRVVSILTQIAKQPNSQVILSSHTPSIVKRVIPESIFHFRINDSYETEINQIVLPEDNAEAYKYVRQAIRNYPEIYFAKLVVIGEGDSEEIIFNRLMEVMNLNFDDNILTFTPLGHRFVNHIWKLLTNLHIPFVTLLDLDLEREGGAWGRVKYALKELIASGVRRNDLLNLKDGTILENDKLEKMHEWNINYRETLDGWLKKLEHFSVFYSSPLDLDFVMLTCYSKFYKDQIPKGGGPRIPDKLEKPDAFEEKVSAAVKATLKSEDAIGEQYTEAEKELMIWYNYHFLGRGKPATHIATLAVMTDEDIRDNLPEVFTSIFHRIENKLR</sequence>
<dbReference type="InterPro" id="IPR051396">
    <property type="entry name" value="Bact_Antivir_Def_Nuclease"/>
</dbReference>
<proteinExistence type="predicted"/>
<feature type="domain" description="Endonuclease GajA/Old nuclease/RecF-like AAA" evidence="1">
    <location>
        <begin position="156"/>
        <end position="359"/>
    </location>
</feature>
<dbReference type="OrthoDB" id="9808768at2"/>
<dbReference type="Proteomes" id="UP000199532">
    <property type="component" value="Unassembled WGS sequence"/>
</dbReference>
<dbReference type="InterPro" id="IPR034139">
    <property type="entry name" value="TOPRIM_OLD"/>
</dbReference>
<dbReference type="PANTHER" id="PTHR43581">
    <property type="entry name" value="ATP/GTP PHOSPHATASE"/>
    <property type="match status" value="1"/>
</dbReference>
<keyword evidence="3" id="KW-0255">Endonuclease</keyword>
<dbReference type="CDD" id="cd01026">
    <property type="entry name" value="TOPRIM_OLD"/>
    <property type="match status" value="1"/>
</dbReference>
<dbReference type="GO" id="GO:0004519">
    <property type="term" value="F:endonuclease activity"/>
    <property type="evidence" value="ECO:0007669"/>
    <property type="project" value="UniProtKB-KW"/>
</dbReference>
<dbReference type="Pfam" id="PF13175">
    <property type="entry name" value="AAA_15"/>
    <property type="match status" value="2"/>
</dbReference>
<dbReference type="RefSeq" id="WP_090336431.1">
    <property type="nucleotide sequence ID" value="NZ_FNXY01000004.1"/>
</dbReference>
<protein>
    <submittedName>
        <fullName evidence="3">Predicted ATP-dependent endonuclease of the OLD family, contains P-loop ATPase and TOPRIM domains</fullName>
    </submittedName>
</protein>
<evidence type="ECO:0000313" key="4">
    <source>
        <dbReference type="Proteomes" id="UP000199532"/>
    </source>
</evidence>
<dbReference type="InterPro" id="IPR027417">
    <property type="entry name" value="P-loop_NTPase"/>
</dbReference>
<dbReference type="Gene3D" id="3.40.50.300">
    <property type="entry name" value="P-loop containing nucleotide triphosphate hydrolases"/>
    <property type="match status" value="1"/>
</dbReference>
<feature type="domain" description="Endonuclease GajA/Old nuclease/RecF-like AAA" evidence="1">
    <location>
        <begin position="1"/>
        <end position="77"/>
    </location>
</feature>
<evidence type="ECO:0000259" key="2">
    <source>
        <dbReference type="Pfam" id="PF20469"/>
    </source>
</evidence>
<dbReference type="InterPro" id="IPR041685">
    <property type="entry name" value="AAA_GajA/Old/RecF-like"/>
</dbReference>
<evidence type="ECO:0000313" key="3">
    <source>
        <dbReference type="EMBL" id="SEJ03656.1"/>
    </source>
</evidence>
<name>A0A1H6VJ04_9BACT</name>